<sequence length="869" mass="95182">MSNQQYHQSNARPAPNPGMMDDEYWGVFTSNSDQYEIGSPIGFGASSTVYEAIFTPHQPELLHLTDTISTVTPAGSDTKDDINGKSSFTAKPKPKLSIKVTHGIQSQDSPPLKERICAIKVSTSHPDVELLNREIKLLGLCKHPNVLRILSTFTLPPDHHRICLVTPLIPGGSLAGIMNWRSRLSTSPRNHRLGFRLGRTKRREGEDVDEEVDQNGRLNEEEVKSVTKQVLDGLGYLHQNGFLHRDIKAGNLLIDGDGTILLADFGVGGDLNTPPSPVRTRKTQLGVEDLKFDGETPSTAKIRQNGSGLGPGKADEKGFVGGEDLKKRKSFVGTPNWMAPEVILGRKYDQKADIWSLGITLLELAHGSVPGSKYQTSKALSHIITEPAPSLDRSIGSFTKLMKEFIDLCLNKDPTMRPTAKTLMDHHWLKNAKKPSFLAQSLLADVPPLTQRQELRRVPTMSSMLSHTSSWDFASNTPNPSLPSSPMKSTLNIHPARSPSISSHLEYFSSVGRSHSRNSSFSLQPPSPRVSLKQWADDTYNHNHGAIHTHGSSLSLSLRAGGSERGRKRNSLISHDSIRRGKSVNFDSTNIKNSKNAFIPSTSLEAIPHSVNPAPDSSNPKNQSALGMMSPVMEITRSKDSNVDHLDLNLPMRRLGISDANARTPDVNICGLSESPDDVIDVRRSSEMTPLRMNEKRPVDAGVVADGGKNRLADERAGENIPDTNSLQGALEVKIVKDTSLSTKQQPAPPSPPSDQQGGQENMTVTAEGGTIVRHNAQAEVATQDKDKNRETRSSGGSEQGRDALSRKISKPQSSEALSAVNEKMKELESDLRSNPSKSRPWHSVLAKVTNKMRMWMFPLTSVRIVLLC</sequence>
<feature type="compositionally biased region" description="Basic and acidic residues" evidence="3">
    <location>
        <begin position="783"/>
        <end position="793"/>
    </location>
</feature>
<feature type="region of interest" description="Disordered" evidence="3">
    <location>
        <begin position="469"/>
        <end position="496"/>
    </location>
</feature>
<feature type="region of interest" description="Disordered" evidence="3">
    <location>
        <begin position="740"/>
        <end position="762"/>
    </location>
</feature>
<dbReference type="InterPro" id="IPR000719">
    <property type="entry name" value="Prot_kinase_dom"/>
</dbReference>
<gene>
    <name evidence="5" type="ORF">I303_107785</name>
</gene>
<reference evidence="5" key="2">
    <citation type="submission" date="2024-02" db="EMBL/GenBank/DDBJ databases">
        <title>Comparative genomics of Cryptococcus and Kwoniella reveals pathogenesis evolution and contrasting modes of karyotype evolution via chromosome fusion or intercentromeric recombination.</title>
        <authorList>
            <person name="Coelho M.A."/>
            <person name="David-Palma M."/>
            <person name="Shea T."/>
            <person name="Bowers K."/>
            <person name="McGinley-Smith S."/>
            <person name="Mohammad A.W."/>
            <person name="Gnirke A."/>
            <person name="Yurkov A.M."/>
            <person name="Nowrousian M."/>
            <person name="Sun S."/>
            <person name="Cuomo C.A."/>
            <person name="Heitman J."/>
        </authorList>
    </citation>
    <scope>NUCLEOTIDE SEQUENCE</scope>
    <source>
        <strain evidence="5">CBS 10117</strain>
    </source>
</reference>
<dbReference type="InterPro" id="IPR050629">
    <property type="entry name" value="STE20/SPS1-PAK"/>
</dbReference>
<feature type="compositionally biased region" description="Basic and acidic residues" evidence="3">
    <location>
        <begin position="823"/>
        <end position="832"/>
    </location>
</feature>
<feature type="compositionally biased region" description="Low complexity" evidence="3">
    <location>
        <begin position="551"/>
        <end position="561"/>
    </location>
</feature>
<feature type="region of interest" description="Disordered" evidence="3">
    <location>
        <begin position="297"/>
        <end position="320"/>
    </location>
</feature>
<dbReference type="Pfam" id="PF00069">
    <property type="entry name" value="Pkinase"/>
    <property type="match status" value="1"/>
</dbReference>
<dbReference type="AlphaFoldDB" id="A0AAJ8KWR2"/>
<dbReference type="SUPFAM" id="SSF56112">
    <property type="entry name" value="Protein kinase-like (PK-like)"/>
    <property type="match status" value="1"/>
</dbReference>
<dbReference type="GO" id="GO:0005737">
    <property type="term" value="C:cytoplasm"/>
    <property type="evidence" value="ECO:0007669"/>
    <property type="project" value="TreeGrafter"/>
</dbReference>
<dbReference type="PROSITE" id="PS00108">
    <property type="entry name" value="PROTEIN_KINASE_ST"/>
    <property type="match status" value="1"/>
</dbReference>
<feature type="compositionally biased region" description="Low complexity" evidence="3">
    <location>
        <begin position="475"/>
        <end position="486"/>
    </location>
</feature>
<feature type="region of interest" description="Disordered" evidence="3">
    <location>
        <begin position="543"/>
        <end position="576"/>
    </location>
</feature>
<dbReference type="GO" id="GO:0005524">
    <property type="term" value="F:ATP binding"/>
    <property type="evidence" value="ECO:0007669"/>
    <property type="project" value="UniProtKB-KW"/>
</dbReference>
<dbReference type="GO" id="GO:0004674">
    <property type="term" value="F:protein serine/threonine kinase activity"/>
    <property type="evidence" value="ECO:0007669"/>
    <property type="project" value="TreeGrafter"/>
</dbReference>
<proteinExistence type="predicted"/>
<keyword evidence="6" id="KW-1185">Reference proteome</keyword>
<keyword evidence="2" id="KW-0067">ATP-binding</keyword>
<dbReference type="InterPro" id="IPR011009">
    <property type="entry name" value="Kinase-like_dom_sf"/>
</dbReference>
<dbReference type="SMART" id="SM00220">
    <property type="entry name" value="S_TKc"/>
    <property type="match status" value="1"/>
</dbReference>
<dbReference type="PANTHER" id="PTHR48012">
    <property type="entry name" value="STERILE20-LIKE KINASE, ISOFORM B-RELATED"/>
    <property type="match status" value="1"/>
</dbReference>
<dbReference type="InterPro" id="IPR001245">
    <property type="entry name" value="Ser-Thr/Tyr_kinase_cat_dom"/>
</dbReference>
<accession>A0AAJ8KWR2</accession>
<organism evidence="5 6">
    <name type="scientific">Kwoniella dejecticola CBS 10117</name>
    <dbReference type="NCBI Taxonomy" id="1296121"/>
    <lineage>
        <taxon>Eukaryota</taxon>
        <taxon>Fungi</taxon>
        <taxon>Dikarya</taxon>
        <taxon>Basidiomycota</taxon>
        <taxon>Agaricomycotina</taxon>
        <taxon>Tremellomycetes</taxon>
        <taxon>Tremellales</taxon>
        <taxon>Cryptococcaceae</taxon>
        <taxon>Kwoniella</taxon>
    </lineage>
</organism>
<dbReference type="PANTHER" id="PTHR48012:SF16">
    <property type="entry name" value="NON-SPECIFIC SERINE_THREONINE PROTEIN KINASE"/>
    <property type="match status" value="1"/>
</dbReference>
<evidence type="ECO:0000256" key="2">
    <source>
        <dbReference type="ARBA" id="ARBA00022840"/>
    </source>
</evidence>
<dbReference type="GeneID" id="28971489"/>
<protein>
    <recommendedName>
        <fullName evidence="4">Protein kinase domain-containing protein</fullName>
    </recommendedName>
</protein>
<evidence type="ECO:0000256" key="1">
    <source>
        <dbReference type="ARBA" id="ARBA00022741"/>
    </source>
</evidence>
<name>A0AAJ8KWR2_9TREE</name>
<evidence type="ECO:0000313" key="6">
    <source>
        <dbReference type="Proteomes" id="UP000078595"/>
    </source>
</evidence>
<dbReference type="PROSITE" id="PS50011">
    <property type="entry name" value="PROTEIN_KINASE_DOM"/>
    <property type="match status" value="1"/>
</dbReference>
<feature type="region of interest" description="Disordered" evidence="3">
    <location>
        <begin position="778"/>
        <end position="840"/>
    </location>
</feature>
<dbReference type="EMBL" id="CP144539">
    <property type="protein sequence ID" value="WWC65171.1"/>
    <property type="molecule type" value="Genomic_DNA"/>
</dbReference>
<keyword evidence="1" id="KW-0547">Nucleotide-binding</keyword>
<evidence type="ECO:0000256" key="3">
    <source>
        <dbReference type="SAM" id="MobiDB-lite"/>
    </source>
</evidence>
<dbReference type="Proteomes" id="UP000078595">
    <property type="component" value="Chromosome 10"/>
</dbReference>
<dbReference type="RefSeq" id="XP_018259722.2">
    <property type="nucleotide sequence ID" value="XM_018411054.2"/>
</dbReference>
<evidence type="ECO:0000313" key="5">
    <source>
        <dbReference type="EMBL" id="WWC65171.1"/>
    </source>
</evidence>
<dbReference type="KEGG" id="kdj:28971489"/>
<feature type="compositionally biased region" description="Polar residues" evidence="3">
    <location>
        <begin position="297"/>
        <end position="306"/>
    </location>
</feature>
<reference evidence="5" key="1">
    <citation type="submission" date="2013-07" db="EMBL/GenBank/DDBJ databases">
        <authorList>
            <consortium name="The Broad Institute Genome Sequencing Platform"/>
            <person name="Cuomo C."/>
            <person name="Litvintseva A."/>
            <person name="Chen Y."/>
            <person name="Heitman J."/>
            <person name="Sun S."/>
            <person name="Springer D."/>
            <person name="Dromer F."/>
            <person name="Young S.K."/>
            <person name="Zeng Q."/>
            <person name="Gargeya S."/>
            <person name="Fitzgerald M."/>
            <person name="Abouelleil A."/>
            <person name="Alvarado L."/>
            <person name="Berlin A.M."/>
            <person name="Chapman S.B."/>
            <person name="Dewar J."/>
            <person name="Goldberg J."/>
            <person name="Griggs A."/>
            <person name="Gujja S."/>
            <person name="Hansen M."/>
            <person name="Howarth C."/>
            <person name="Imamovic A."/>
            <person name="Larimer J."/>
            <person name="McCowan C."/>
            <person name="Murphy C."/>
            <person name="Pearson M."/>
            <person name="Priest M."/>
            <person name="Roberts A."/>
            <person name="Saif S."/>
            <person name="Shea T."/>
            <person name="Sykes S."/>
            <person name="Wortman J."/>
            <person name="Nusbaum C."/>
            <person name="Birren B."/>
        </authorList>
    </citation>
    <scope>NUCLEOTIDE SEQUENCE</scope>
    <source>
        <strain evidence="5">CBS 10117</strain>
    </source>
</reference>
<evidence type="ECO:0000259" key="4">
    <source>
        <dbReference type="PROSITE" id="PS50011"/>
    </source>
</evidence>
<dbReference type="Gene3D" id="1.10.510.10">
    <property type="entry name" value="Transferase(Phosphotransferase) domain 1"/>
    <property type="match status" value="2"/>
</dbReference>
<dbReference type="Pfam" id="PF07714">
    <property type="entry name" value="PK_Tyr_Ser-Thr"/>
    <property type="match status" value="1"/>
</dbReference>
<feature type="domain" description="Protein kinase" evidence="4">
    <location>
        <begin position="35"/>
        <end position="429"/>
    </location>
</feature>
<dbReference type="InterPro" id="IPR008271">
    <property type="entry name" value="Ser/Thr_kinase_AS"/>
</dbReference>